<keyword evidence="11" id="KW-0812">Transmembrane</keyword>
<keyword evidence="6 10" id="KW-1015">Disulfide bond</keyword>
<evidence type="ECO:0000256" key="3">
    <source>
        <dbReference type="ARBA" id="ARBA00011738"/>
    </source>
</evidence>
<dbReference type="InterPro" id="IPR035373">
    <property type="entry name" value="Melibiase/NAGA_C"/>
</dbReference>
<dbReference type="GO" id="GO:0006629">
    <property type="term" value="P:lipid metabolic process"/>
    <property type="evidence" value="ECO:0007669"/>
    <property type="project" value="UniProtKB-KW"/>
</dbReference>
<keyword evidence="7" id="KW-0325">Glycoprotein</keyword>
<proteinExistence type="inferred from homology"/>
<dbReference type="GO" id="GO:0004557">
    <property type="term" value="F:alpha-galactosidase activity"/>
    <property type="evidence" value="ECO:0007669"/>
    <property type="project" value="TreeGrafter"/>
</dbReference>
<dbReference type="InterPro" id="IPR013785">
    <property type="entry name" value="Aldolase_TIM"/>
</dbReference>
<dbReference type="WBParaSite" id="SRDH1_93520.1">
    <property type="protein sequence ID" value="SRDH1_93520.1"/>
    <property type="gene ID" value="SRDH1_93520"/>
</dbReference>
<evidence type="ECO:0000256" key="4">
    <source>
        <dbReference type="ARBA" id="ARBA00022801"/>
    </source>
</evidence>
<dbReference type="InterPro" id="IPR002241">
    <property type="entry name" value="Glyco_hydro_27"/>
</dbReference>
<dbReference type="InterPro" id="IPR000111">
    <property type="entry name" value="Glyco_hydro_27/36_CS"/>
</dbReference>
<dbReference type="Pfam" id="PF16499">
    <property type="entry name" value="Melibiase_2"/>
    <property type="match status" value="1"/>
</dbReference>
<protein>
    <recommendedName>
        <fullName evidence="10">Alpha-galactosidase</fullName>
        <ecNumber evidence="10">3.2.1.-</ecNumber>
    </recommendedName>
</protein>
<feature type="transmembrane region" description="Helical" evidence="11">
    <location>
        <begin position="33"/>
        <end position="52"/>
    </location>
</feature>
<dbReference type="PROSITE" id="PS00512">
    <property type="entry name" value="ALPHA_GALACTOSIDASE"/>
    <property type="match status" value="1"/>
</dbReference>
<keyword evidence="11" id="KW-1133">Transmembrane helix</keyword>
<accession>A0AA85GFA3</accession>
<evidence type="ECO:0000256" key="6">
    <source>
        <dbReference type="ARBA" id="ARBA00023157"/>
    </source>
</evidence>
<dbReference type="AlphaFoldDB" id="A0AA85GFA3"/>
<keyword evidence="9 10" id="KW-0326">Glycosidase</keyword>
<evidence type="ECO:0000256" key="5">
    <source>
        <dbReference type="ARBA" id="ARBA00023098"/>
    </source>
</evidence>
<sequence>MDYFIVRDDLVIYIYIGVYSQLNSLCLPSRMCAILTIILQAIIFTASCVLCLNNGLTRTPPMGWKFCPQFRCPVNCQKYPKGCLSENEIKRTADKLVSDGWRDLGYKYMVIDDFWLANKRDLEMNNMSAYSTRFPNGIESVGKYLHSKNLLFGINLGKGDTKCSGYPEIINQLELDAKAVADWGVDFVKLHACHCTENYFEKYIKLREGTGRPVMLLCTYPEYKYWITNPNLFDWKRLQNTCNLWRASYNGRNDSRYIIHYIIPRKIHDNDSPNLAGSGRWNDPGLLDLGNNGLTNDQNRVHVGVWCMFAAPLLISTDMEKVDKFSASLLRNKHLLAINQDKGEHRAKFVKSRNDVQLWIRKLSDHPSGWVIAYVNTRDDGRSMKFVTSLDEFKSQMYTISGDKFHLLDVFTGERFKDVRLRENFTISINPSGIMMFRIIPFQLIRSSK</sequence>
<evidence type="ECO:0000313" key="14">
    <source>
        <dbReference type="WBParaSite" id="SRDH1_93520.1"/>
    </source>
</evidence>
<evidence type="ECO:0000256" key="8">
    <source>
        <dbReference type="ARBA" id="ARBA00023228"/>
    </source>
</evidence>
<evidence type="ECO:0000256" key="7">
    <source>
        <dbReference type="ARBA" id="ARBA00023180"/>
    </source>
</evidence>
<dbReference type="Proteomes" id="UP000050792">
    <property type="component" value="Unassembled WGS sequence"/>
</dbReference>
<evidence type="ECO:0000256" key="10">
    <source>
        <dbReference type="RuleBase" id="RU361168"/>
    </source>
</evidence>
<comment type="subcellular location">
    <subcellularLocation>
        <location evidence="1">Lysosome</location>
    </subcellularLocation>
</comment>
<dbReference type="PANTHER" id="PTHR11452">
    <property type="entry name" value="ALPHA-GALACTOSIDASE/ALPHA-N-ACETYLGALACTOSAMINIDASE"/>
    <property type="match status" value="1"/>
</dbReference>
<dbReference type="PRINTS" id="PR00740">
    <property type="entry name" value="GLHYDRLASE27"/>
</dbReference>
<comment type="similarity">
    <text evidence="2 10">Belongs to the glycosyl hydrolase 27 family.</text>
</comment>
<evidence type="ECO:0000256" key="9">
    <source>
        <dbReference type="ARBA" id="ARBA00023295"/>
    </source>
</evidence>
<reference evidence="13" key="1">
    <citation type="submission" date="2022-06" db="EMBL/GenBank/DDBJ databases">
        <authorList>
            <person name="Berger JAMES D."/>
            <person name="Berger JAMES D."/>
        </authorList>
    </citation>
    <scope>NUCLEOTIDE SEQUENCE [LARGE SCALE GENOMIC DNA]</scope>
</reference>
<dbReference type="Gene3D" id="3.20.20.70">
    <property type="entry name" value="Aldolase class I"/>
    <property type="match status" value="1"/>
</dbReference>
<dbReference type="GO" id="GO:0005764">
    <property type="term" value="C:lysosome"/>
    <property type="evidence" value="ECO:0007669"/>
    <property type="project" value="UniProtKB-SubCell"/>
</dbReference>
<dbReference type="PANTHER" id="PTHR11452:SF83">
    <property type="entry name" value="ALPHA-GALACTOSIDASE"/>
    <property type="match status" value="1"/>
</dbReference>
<dbReference type="GO" id="GO:0016139">
    <property type="term" value="P:glycoside catabolic process"/>
    <property type="evidence" value="ECO:0007669"/>
    <property type="project" value="TreeGrafter"/>
</dbReference>
<evidence type="ECO:0000256" key="11">
    <source>
        <dbReference type="SAM" id="Phobius"/>
    </source>
</evidence>
<dbReference type="Pfam" id="PF17450">
    <property type="entry name" value="Melibiase_2_C"/>
    <property type="match status" value="1"/>
</dbReference>
<feature type="domain" description="Alpha galactosidase A C-terminal" evidence="12">
    <location>
        <begin position="350"/>
        <end position="433"/>
    </location>
</feature>
<dbReference type="SUPFAM" id="SSF51445">
    <property type="entry name" value="(Trans)glycosidases"/>
    <property type="match status" value="1"/>
</dbReference>
<keyword evidence="8" id="KW-0458">Lysosome</keyword>
<comment type="subunit">
    <text evidence="3 10">Homodimer.</text>
</comment>
<dbReference type="Gene3D" id="2.60.40.1180">
    <property type="entry name" value="Golgi alpha-mannosidase II"/>
    <property type="match status" value="1"/>
</dbReference>
<dbReference type="InterPro" id="IPR017853">
    <property type="entry name" value="GH"/>
</dbReference>
<evidence type="ECO:0000259" key="12">
    <source>
        <dbReference type="Pfam" id="PF17450"/>
    </source>
</evidence>
<organism evidence="13 14">
    <name type="scientific">Schistosoma rodhaini</name>
    <dbReference type="NCBI Taxonomy" id="6188"/>
    <lineage>
        <taxon>Eukaryota</taxon>
        <taxon>Metazoa</taxon>
        <taxon>Spiralia</taxon>
        <taxon>Lophotrochozoa</taxon>
        <taxon>Platyhelminthes</taxon>
        <taxon>Trematoda</taxon>
        <taxon>Digenea</taxon>
        <taxon>Strigeidida</taxon>
        <taxon>Schistosomatoidea</taxon>
        <taxon>Schistosomatidae</taxon>
        <taxon>Schistosoma</taxon>
    </lineage>
</organism>
<keyword evidence="13" id="KW-1185">Reference proteome</keyword>
<dbReference type="SUPFAM" id="SSF51011">
    <property type="entry name" value="Glycosyl hydrolase domain"/>
    <property type="match status" value="1"/>
</dbReference>
<keyword evidence="11" id="KW-0472">Membrane</keyword>
<dbReference type="CDD" id="cd14792">
    <property type="entry name" value="GH27"/>
    <property type="match status" value="1"/>
</dbReference>
<keyword evidence="4 10" id="KW-0378">Hydrolase</keyword>
<keyword evidence="5" id="KW-0443">Lipid metabolism</keyword>
<evidence type="ECO:0000313" key="13">
    <source>
        <dbReference type="Proteomes" id="UP000050792"/>
    </source>
</evidence>
<reference evidence="14" key="2">
    <citation type="submission" date="2023-11" db="UniProtKB">
        <authorList>
            <consortium name="WormBaseParasite"/>
        </authorList>
    </citation>
    <scope>IDENTIFICATION</scope>
</reference>
<evidence type="ECO:0000256" key="1">
    <source>
        <dbReference type="ARBA" id="ARBA00004371"/>
    </source>
</evidence>
<dbReference type="GO" id="GO:0009311">
    <property type="term" value="P:oligosaccharide metabolic process"/>
    <property type="evidence" value="ECO:0007669"/>
    <property type="project" value="TreeGrafter"/>
</dbReference>
<dbReference type="InterPro" id="IPR013780">
    <property type="entry name" value="Glyco_hydro_b"/>
</dbReference>
<evidence type="ECO:0000256" key="2">
    <source>
        <dbReference type="ARBA" id="ARBA00009743"/>
    </source>
</evidence>
<dbReference type="EC" id="3.2.1.-" evidence="10"/>
<name>A0AA85GFA3_9TREM</name>